<evidence type="ECO:0000313" key="9">
    <source>
        <dbReference type="Proteomes" id="UP000056419"/>
    </source>
</evidence>
<comment type="function">
    <text evidence="7">Functions as a peptidoglycan terminase that cleaves nascent peptidoglycan strands endolytically to terminate their elongation.</text>
</comment>
<dbReference type="PANTHER" id="PTHR30518">
    <property type="entry name" value="ENDOLYTIC MUREIN TRANSGLYCOSYLASE"/>
    <property type="match status" value="1"/>
</dbReference>
<evidence type="ECO:0000256" key="6">
    <source>
        <dbReference type="ARBA" id="ARBA00023316"/>
    </source>
</evidence>
<dbReference type="GO" id="GO:0009252">
    <property type="term" value="P:peptidoglycan biosynthetic process"/>
    <property type="evidence" value="ECO:0007669"/>
    <property type="project" value="UniProtKB-UniRule"/>
</dbReference>
<evidence type="ECO:0000256" key="1">
    <source>
        <dbReference type="ARBA" id="ARBA00022475"/>
    </source>
</evidence>
<evidence type="ECO:0000256" key="7">
    <source>
        <dbReference type="HAMAP-Rule" id="MF_02065"/>
    </source>
</evidence>
<dbReference type="GO" id="GO:0008932">
    <property type="term" value="F:lytic endotransglycosylase activity"/>
    <property type="evidence" value="ECO:0007669"/>
    <property type="project" value="UniProtKB-UniRule"/>
</dbReference>
<dbReference type="Pfam" id="PF02618">
    <property type="entry name" value="YceG"/>
    <property type="match status" value="1"/>
</dbReference>
<evidence type="ECO:0000256" key="4">
    <source>
        <dbReference type="ARBA" id="ARBA00023136"/>
    </source>
</evidence>
<keyword evidence="1 7" id="KW-1003">Cell membrane</keyword>
<comment type="caution">
    <text evidence="8">The sequence shown here is derived from an EMBL/GenBank/DDBJ whole genome shotgun (WGS) entry which is preliminary data.</text>
</comment>
<sequence>MMEKKKKRILFGALAVILFIGIASAGTMYYYLFTPQFHPQKTVYIYIDRDDTTDSIYNKIKAQGKPNSFNGFKWMSQWRDYSGNIHTGRYAIRPGENVYHVFNRFYRGYQAPMNLTIGSVRTLDRLARNVGKQLMIDSAEIAGVINDSLLQQRLGYSKATIACLFIPETYQVYWNMSVEDFLERMQKEHQKFWNRERLNKAKAVGMTQEEVCTLASIVEEETNNNQEKPMIAGLYINRIHAGMPLQADPTIKFALQDFSLRRIANAHLTIDSPYNTYRNLGLPPGPIRIPTPIGIDAVLNYTRHNYIYMCAKEDFSGTHNFAANYAEHMKNARKYWKALNERKIFN</sequence>
<keyword evidence="2 7" id="KW-0812">Transmembrane</keyword>
<keyword evidence="4 7" id="KW-0472">Membrane</keyword>
<evidence type="ECO:0000256" key="3">
    <source>
        <dbReference type="ARBA" id="ARBA00022989"/>
    </source>
</evidence>
<dbReference type="EMBL" id="LRGC01000002">
    <property type="protein sequence ID" value="KWR56997.1"/>
    <property type="molecule type" value="Genomic_DNA"/>
</dbReference>
<comment type="catalytic activity">
    <reaction evidence="7">
        <text>a peptidoglycan chain = a peptidoglycan chain with N-acetyl-1,6-anhydromuramyl-[peptide] at the reducing end + a peptidoglycan chain with N-acetylglucosamine at the non-reducing end.</text>
        <dbReference type="EC" id="4.2.2.29"/>
    </reaction>
</comment>
<dbReference type="HAMAP" id="MF_02065">
    <property type="entry name" value="MltG"/>
    <property type="match status" value="1"/>
</dbReference>
<keyword evidence="3 7" id="KW-1133">Transmembrane helix</keyword>
<dbReference type="PANTHER" id="PTHR30518:SF2">
    <property type="entry name" value="ENDOLYTIC MUREIN TRANSGLYCOSYLASE"/>
    <property type="match status" value="1"/>
</dbReference>
<comment type="similarity">
    <text evidence="7">Belongs to the transglycosylase MltG family.</text>
</comment>
<proteinExistence type="inferred from homology"/>
<keyword evidence="6 7" id="KW-0961">Cell wall biogenesis/degradation</keyword>
<dbReference type="Proteomes" id="UP000056419">
    <property type="component" value="Unassembled WGS sequence"/>
</dbReference>
<dbReference type="STRING" id="46506.AA415_00453"/>
<organism evidence="8 9">
    <name type="scientific">Bacteroides stercoris</name>
    <dbReference type="NCBI Taxonomy" id="46506"/>
    <lineage>
        <taxon>Bacteria</taxon>
        <taxon>Pseudomonadati</taxon>
        <taxon>Bacteroidota</taxon>
        <taxon>Bacteroidia</taxon>
        <taxon>Bacteroidales</taxon>
        <taxon>Bacteroidaceae</taxon>
        <taxon>Bacteroides</taxon>
    </lineage>
</organism>
<evidence type="ECO:0000313" key="8">
    <source>
        <dbReference type="EMBL" id="KWR56997.1"/>
    </source>
</evidence>
<protein>
    <recommendedName>
        <fullName evidence="7">Endolytic murein transglycosylase</fullName>
        <ecNumber evidence="7">4.2.2.29</ecNumber>
    </recommendedName>
    <alternativeName>
        <fullName evidence="7">Peptidoglycan lytic transglycosylase</fullName>
    </alternativeName>
    <alternativeName>
        <fullName evidence="7">Peptidoglycan polymerization terminase</fullName>
    </alternativeName>
</protein>
<gene>
    <name evidence="7" type="primary">mltG</name>
    <name evidence="8" type="ORF">AA415_00453</name>
</gene>
<dbReference type="AlphaFoldDB" id="A0A125MGF0"/>
<evidence type="ECO:0000256" key="5">
    <source>
        <dbReference type="ARBA" id="ARBA00023239"/>
    </source>
</evidence>
<dbReference type="GO" id="GO:0071555">
    <property type="term" value="P:cell wall organization"/>
    <property type="evidence" value="ECO:0007669"/>
    <property type="project" value="UniProtKB-KW"/>
</dbReference>
<keyword evidence="9" id="KW-1185">Reference proteome</keyword>
<reference evidence="8 9" key="1">
    <citation type="journal article" date="2016" name="BMC Genomics">
        <title>Type VI secretion systems of human gut Bacteroidales segregate into three genetic architectures, two of which are contained on mobile genetic elements.</title>
        <authorList>
            <person name="Coyne M.J."/>
            <person name="Roelofs K.G."/>
            <person name="Comstock L.E."/>
        </authorList>
    </citation>
    <scope>NUCLEOTIDE SEQUENCE [LARGE SCALE GENOMIC DNA]</scope>
    <source>
        <strain evidence="8 9">CL09T03C01</strain>
    </source>
</reference>
<dbReference type="GO" id="GO:0005886">
    <property type="term" value="C:plasma membrane"/>
    <property type="evidence" value="ECO:0007669"/>
    <property type="project" value="UniProtKB-UniRule"/>
</dbReference>
<dbReference type="NCBIfam" id="TIGR00247">
    <property type="entry name" value="endolytic transglycosylase MltG"/>
    <property type="match status" value="1"/>
</dbReference>
<dbReference type="CDD" id="cd08010">
    <property type="entry name" value="MltG_like"/>
    <property type="match status" value="1"/>
</dbReference>
<dbReference type="EC" id="4.2.2.29" evidence="7"/>
<evidence type="ECO:0000256" key="2">
    <source>
        <dbReference type="ARBA" id="ARBA00022692"/>
    </source>
</evidence>
<dbReference type="Gene3D" id="3.30.160.60">
    <property type="entry name" value="Classic Zinc Finger"/>
    <property type="match status" value="1"/>
</dbReference>
<feature type="site" description="Important for catalytic activity" evidence="7">
    <location>
        <position position="221"/>
    </location>
</feature>
<accession>A0A125MGF0</accession>
<dbReference type="InterPro" id="IPR003770">
    <property type="entry name" value="MLTG-like"/>
</dbReference>
<name>A0A125MGF0_BACSE</name>
<keyword evidence="5 7" id="KW-0456">Lyase</keyword>
<dbReference type="PATRIC" id="fig|46506.5.peg.488"/>